<dbReference type="EMBL" id="NBIV01000005">
    <property type="protein sequence ID" value="PXF49498.1"/>
    <property type="molecule type" value="Genomic_DNA"/>
</dbReference>
<proteinExistence type="predicted"/>
<keyword evidence="1" id="KW-1133">Transmembrane helix</keyword>
<accession>A0A2V3J4Y5</accession>
<feature type="transmembrane region" description="Helical" evidence="1">
    <location>
        <begin position="12"/>
        <end position="31"/>
    </location>
</feature>
<protein>
    <recommendedName>
        <fullName evidence="4">Transmembrane protein</fullName>
    </recommendedName>
</protein>
<reference evidence="2 3" key="1">
    <citation type="journal article" date="2018" name="Mol. Biol. Evol.">
        <title>Analysis of the draft genome of the red seaweed Gracilariopsis chorda provides insights into genome size evolution in Rhodophyta.</title>
        <authorList>
            <person name="Lee J."/>
            <person name="Yang E.C."/>
            <person name="Graf L."/>
            <person name="Yang J.H."/>
            <person name="Qiu H."/>
            <person name="Zel Zion U."/>
            <person name="Chan C.X."/>
            <person name="Stephens T.G."/>
            <person name="Weber A.P.M."/>
            <person name="Boo G.H."/>
            <person name="Boo S.M."/>
            <person name="Kim K.M."/>
            <person name="Shin Y."/>
            <person name="Jung M."/>
            <person name="Lee S.J."/>
            <person name="Yim H.S."/>
            <person name="Lee J.H."/>
            <person name="Bhattacharya D."/>
            <person name="Yoon H.S."/>
        </authorList>
    </citation>
    <scope>NUCLEOTIDE SEQUENCE [LARGE SCALE GENOMIC DNA]</scope>
    <source>
        <strain evidence="2 3">SKKU-2015</strain>
        <tissue evidence="2">Whole body</tissue>
    </source>
</reference>
<gene>
    <name evidence="2" type="ORF">BWQ96_00814</name>
</gene>
<evidence type="ECO:0000256" key="1">
    <source>
        <dbReference type="SAM" id="Phobius"/>
    </source>
</evidence>
<keyword evidence="1" id="KW-0472">Membrane</keyword>
<evidence type="ECO:0008006" key="4">
    <source>
        <dbReference type="Google" id="ProtNLM"/>
    </source>
</evidence>
<comment type="caution">
    <text evidence="2">The sequence shown here is derived from an EMBL/GenBank/DDBJ whole genome shotgun (WGS) entry which is preliminary data.</text>
</comment>
<evidence type="ECO:0000313" key="3">
    <source>
        <dbReference type="Proteomes" id="UP000247409"/>
    </source>
</evidence>
<feature type="transmembrane region" description="Helical" evidence="1">
    <location>
        <begin position="82"/>
        <end position="104"/>
    </location>
</feature>
<evidence type="ECO:0000313" key="2">
    <source>
        <dbReference type="EMBL" id="PXF49498.1"/>
    </source>
</evidence>
<dbReference type="AlphaFoldDB" id="A0A2V3J4Y5"/>
<dbReference type="Proteomes" id="UP000247409">
    <property type="component" value="Unassembled WGS sequence"/>
</dbReference>
<keyword evidence="1" id="KW-0812">Transmembrane</keyword>
<sequence>MGVKSKVLLKTWSILLHFFTSELMVHFLGTVDNRDDESLKRYAVVYKECNRIKVPTRFGSRTWQKMVPKANTITMIQIKVKIWALSLLLSWPIVLQLMVMFVGWRIKGRNLRHHVYGEEQIAKHWYSEVQR</sequence>
<organism evidence="2 3">
    <name type="scientific">Gracilariopsis chorda</name>
    <dbReference type="NCBI Taxonomy" id="448386"/>
    <lineage>
        <taxon>Eukaryota</taxon>
        <taxon>Rhodophyta</taxon>
        <taxon>Florideophyceae</taxon>
        <taxon>Rhodymeniophycidae</taxon>
        <taxon>Gracilariales</taxon>
        <taxon>Gracilariaceae</taxon>
        <taxon>Gracilariopsis</taxon>
    </lineage>
</organism>
<name>A0A2V3J4Y5_9FLOR</name>
<keyword evidence="3" id="KW-1185">Reference proteome</keyword>